<dbReference type="RefSeq" id="WP_012178634.1">
    <property type="nucleotide sequence ID" value="NC_009952.1"/>
</dbReference>
<dbReference type="Proteomes" id="UP000006833">
    <property type="component" value="Chromosome"/>
</dbReference>
<dbReference type="SUPFAM" id="SSF52266">
    <property type="entry name" value="SGNH hydrolase"/>
    <property type="match status" value="1"/>
</dbReference>
<gene>
    <name evidence="1" type="ordered locus">Dshi_1964</name>
</gene>
<dbReference type="eggNOG" id="COG3882">
    <property type="taxonomic scope" value="Bacteria"/>
</dbReference>
<dbReference type="KEGG" id="dsh:Dshi_1964"/>
<dbReference type="EMBL" id="CP000830">
    <property type="protein sequence ID" value="ABV93704.1"/>
    <property type="molecule type" value="Genomic_DNA"/>
</dbReference>
<keyword evidence="2" id="KW-1185">Reference proteome</keyword>
<dbReference type="NCBIfam" id="TIGR01686">
    <property type="entry name" value="FkbH"/>
    <property type="match status" value="1"/>
</dbReference>
<protein>
    <recommendedName>
        <fullName evidence="3">FkbH like protein</fullName>
    </recommendedName>
</protein>
<dbReference type="Gene3D" id="3.40.50.1000">
    <property type="entry name" value="HAD superfamily/HAD-like"/>
    <property type="match status" value="1"/>
</dbReference>
<dbReference type="InterPro" id="IPR036412">
    <property type="entry name" value="HAD-like_sf"/>
</dbReference>
<name>A8LP22_DINSH</name>
<dbReference type="InterPro" id="IPR036514">
    <property type="entry name" value="SGNH_hydro_sf"/>
</dbReference>
<dbReference type="OrthoDB" id="323926at2"/>
<accession>A8LP22</accession>
<dbReference type="AlphaFoldDB" id="A8LP22"/>
<dbReference type="GO" id="GO:0016788">
    <property type="term" value="F:hydrolase activity, acting on ester bonds"/>
    <property type="evidence" value="ECO:0007669"/>
    <property type="project" value="UniProtKB-ARBA"/>
</dbReference>
<reference evidence="2" key="1">
    <citation type="journal article" date="2010" name="ISME J.">
        <title>The complete genome sequence of the algal symbiont Dinoroseobacter shibae: a hitchhiker's guide to life in the sea.</title>
        <authorList>
            <person name="Wagner-Dobler I."/>
            <person name="Ballhausen B."/>
            <person name="Berger M."/>
            <person name="Brinkhoff T."/>
            <person name="Buchholz I."/>
            <person name="Bunk B."/>
            <person name="Cypionka H."/>
            <person name="Daniel R."/>
            <person name="Drepper T."/>
            <person name="Gerdts G."/>
            <person name="Hahnke S."/>
            <person name="Han C."/>
            <person name="Jahn D."/>
            <person name="Kalhoefer D."/>
            <person name="Kiss H."/>
            <person name="Klenk H.P."/>
            <person name="Kyrpides N."/>
            <person name="Liebl W."/>
            <person name="Liesegang H."/>
            <person name="Meincke L."/>
            <person name="Pati A."/>
            <person name="Petersen J."/>
            <person name="Piekarski T."/>
            <person name="Pommerenke C."/>
            <person name="Pradella S."/>
            <person name="Pukall R."/>
            <person name="Rabus R."/>
            <person name="Stackebrandt E."/>
            <person name="Thole S."/>
            <person name="Thompson L."/>
            <person name="Tielen P."/>
            <person name="Tomasch J."/>
            <person name="von Jan M."/>
            <person name="Wanphrut N."/>
            <person name="Wichels A."/>
            <person name="Zech H."/>
            <person name="Simon M."/>
        </authorList>
    </citation>
    <scope>NUCLEOTIDE SEQUENCE [LARGE SCALE GENOMIC DNA]</scope>
    <source>
        <strain evidence="2">DSM 16493 / NCIMB 14021 / DFL 12</strain>
    </source>
</reference>
<dbReference type="STRING" id="398580.Dshi_1964"/>
<dbReference type="Gene3D" id="3.40.50.1110">
    <property type="entry name" value="SGNH hydrolase"/>
    <property type="match status" value="1"/>
</dbReference>
<dbReference type="InterPro" id="IPR010037">
    <property type="entry name" value="FkbH_domain"/>
</dbReference>
<organism evidence="1 2">
    <name type="scientific">Dinoroseobacter shibae (strain DSM 16493 / NCIMB 14021 / DFL 12)</name>
    <dbReference type="NCBI Taxonomy" id="398580"/>
    <lineage>
        <taxon>Bacteria</taxon>
        <taxon>Pseudomonadati</taxon>
        <taxon>Pseudomonadota</taxon>
        <taxon>Alphaproteobacteria</taxon>
        <taxon>Rhodobacterales</taxon>
        <taxon>Roseobacteraceae</taxon>
        <taxon>Dinoroseobacter</taxon>
    </lineage>
</organism>
<evidence type="ECO:0008006" key="3">
    <source>
        <dbReference type="Google" id="ProtNLM"/>
    </source>
</evidence>
<proteinExistence type="predicted"/>
<dbReference type="InterPro" id="IPR023214">
    <property type="entry name" value="HAD_sf"/>
</dbReference>
<sequence>MSTGFEAITAQVKLVIWDLDETFWQGTLSEGGITPIPAHAEMIKTLADRGIMSSICSKNDFDTAKAELERLGVWDYIVFPHIDWTPKGQAIKTMLSAMGLRAPNVVFLDDNHMNLEEAAFFNEGLMCVDATQPLAGLLDLPQMKGKDDRAHSRLAQYKMLETKQAAQAEGALDNMAFLRQSQIRVEILTDLEPHMDRVLELINRTNQLNFTKNRVETPEARAELDALLATSGVHAGLVRVTDRYGDYGIVGFFAARVKYSGTTVHHFCFSCRTLNMGVEQFVWQRIGAPEFDFKGPVASQLDAGAEVDWIAEASSSDQVFSEQDDRTLCLVGGCDLLQVSFYCGTNRHEFVNKEDRGYLVRYDDPGFFLNPRKPLKHDQTLKKFPTWSWQDMEDLDVALADSDVVLLSLYYAVPGDTFFTFGGKEWGGEYLVKVPPRTLKKFIKSDQALWFAKSFYHRRYTLEESLELTRRSMERAMSLVKPDAQVFVLTAATKTGMQAERTGEMRAAYNAMCKAFCAGHAQAHLVDLDEVLLEEDFQDSDHYTRAGYFKIAKCVNDYMADQSGAAADVAAE</sequence>
<dbReference type="HOGENOM" id="CLU_022703_0_0_5"/>
<evidence type="ECO:0000313" key="1">
    <source>
        <dbReference type="EMBL" id="ABV93704.1"/>
    </source>
</evidence>
<evidence type="ECO:0000313" key="2">
    <source>
        <dbReference type="Proteomes" id="UP000006833"/>
    </source>
</evidence>
<dbReference type="SUPFAM" id="SSF56784">
    <property type="entry name" value="HAD-like"/>
    <property type="match status" value="1"/>
</dbReference>